<organism evidence="3 4">
    <name type="scientific">Mediterraneibacter catenae</name>
    <dbReference type="NCBI Taxonomy" id="2594882"/>
    <lineage>
        <taxon>Bacteria</taxon>
        <taxon>Bacillati</taxon>
        <taxon>Bacillota</taxon>
        <taxon>Clostridia</taxon>
        <taxon>Lachnospirales</taxon>
        <taxon>Lachnospiraceae</taxon>
        <taxon>Mediterraneibacter</taxon>
    </lineage>
</organism>
<accession>A0A5M9I2H6</accession>
<evidence type="ECO:0000313" key="3">
    <source>
        <dbReference type="EMBL" id="KAA8501515.1"/>
    </source>
</evidence>
<dbReference type="Pfam" id="PF14285">
    <property type="entry name" value="DUF4367"/>
    <property type="match status" value="1"/>
</dbReference>
<gene>
    <name evidence="3" type="ORF">FNY66_07885</name>
</gene>
<keyword evidence="1" id="KW-0472">Membrane</keyword>
<sequence length="261" mass="30920">MKELKKLSLKEEVDRQAQKIEEEVRNRDDLDDIKVSEDMETSLFNKIQEYEYDKRIKKVVHRSRKKRRLFLALAAVLILVCGSVITGTGSKSYWKVLWERVAGDEELSVVNVENMDAQEAADLDEVQVYNKIRKEMGILPVRFGYMPKGMIFIGHELDDEQSRAVLFYKYNGQITRYSMYMNNTDSSYGRTEVDEVIDEYQIKIEDKVIVEIKEYRVTNYEKNRYVAEFEYKDVQYQLIGTMEKSEFNKMIENLFFYDGNT</sequence>
<name>A0A5M9I2H6_9FIRM</name>
<keyword evidence="1" id="KW-1133">Transmembrane helix</keyword>
<evidence type="ECO:0000313" key="4">
    <source>
        <dbReference type="Proteomes" id="UP000322025"/>
    </source>
</evidence>
<reference evidence="3" key="1">
    <citation type="submission" date="2019-07" db="EMBL/GenBank/DDBJ databases">
        <authorList>
            <person name="Wongkuna S."/>
            <person name="Scaria J."/>
        </authorList>
    </citation>
    <scope>NUCLEOTIDE SEQUENCE [LARGE SCALE GENOMIC DNA]</scope>
    <source>
        <strain evidence="3">SW178</strain>
    </source>
</reference>
<dbReference type="OrthoDB" id="2068504at2"/>
<feature type="transmembrane region" description="Helical" evidence="1">
    <location>
        <begin position="69"/>
        <end position="87"/>
    </location>
</feature>
<dbReference type="InterPro" id="IPR025377">
    <property type="entry name" value="DUF4367"/>
</dbReference>
<dbReference type="EMBL" id="VMSO01000008">
    <property type="protein sequence ID" value="KAA8501515.1"/>
    <property type="molecule type" value="Genomic_DNA"/>
</dbReference>
<protein>
    <submittedName>
        <fullName evidence="3">DUF4367 domain-containing protein</fullName>
    </submittedName>
</protein>
<proteinExistence type="predicted"/>
<dbReference type="AlphaFoldDB" id="A0A5M9I2H6"/>
<evidence type="ECO:0000259" key="2">
    <source>
        <dbReference type="Pfam" id="PF14285"/>
    </source>
</evidence>
<evidence type="ECO:0000256" key="1">
    <source>
        <dbReference type="SAM" id="Phobius"/>
    </source>
</evidence>
<comment type="caution">
    <text evidence="3">The sequence shown here is derived from an EMBL/GenBank/DDBJ whole genome shotgun (WGS) entry which is preliminary data.</text>
</comment>
<dbReference type="RefSeq" id="WP_150310776.1">
    <property type="nucleotide sequence ID" value="NZ_VMSO01000008.1"/>
</dbReference>
<dbReference type="Proteomes" id="UP000322025">
    <property type="component" value="Unassembled WGS sequence"/>
</dbReference>
<feature type="domain" description="DUF4367" evidence="2">
    <location>
        <begin position="141"/>
        <end position="254"/>
    </location>
</feature>
<keyword evidence="1" id="KW-0812">Transmembrane</keyword>
<keyword evidence="4" id="KW-1185">Reference proteome</keyword>